<feature type="compositionally biased region" description="Polar residues" evidence="1">
    <location>
        <begin position="966"/>
        <end position="983"/>
    </location>
</feature>
<reference evidence="2" key="1">
    <citation type="journal article" date="2012" name="Nature">
        <title>The oyster genome reveals stress adaptation and complexity of shell formation.</title>
        <authorList>
            <person name="Zhang G."/>
            <person name="Fang X."/>
            <person name="Guo X."/>
            <person name="Li L."/>
            <person name="Luo R."/>
            <person name="Xu F."/>
            <person name="Yang P."/>
            <person name="Zhang L."/>
            <person name="Wang X."/>
            <person name="Qi H."/>
            <person name="Xiong Z."/>
            <person name="Que H."/>
            <person name="Xie Y."/>
            <person name="Holland P.W."/>
            <person name="Paps J."/>
            <person name="Zhu Y."/>
            <person name="Wu F."/>
            <person name="Chen Y."/>
            <person name="Wang J."/>
            <person name="Peng C."/>
            <person name="Meng J."/>
            <person name="Yang L."/>
            <person name="Liu J."/>
            <person name="Wen B."/>
            <person name="Zhang N."/>
            <person name="Huang Z."/>
            <person name="Zhu Q."/>
            <person name="Feng Y."/>
            <person name="Mount A."/>
            <person name="Hedgecock D."/>
            <person name="Xu Z."/>
            <person name="Liu Y."/>
            <person name="Domazet-Loso T."/>
            <person name="Du Y."/>
            <person name="Sun X."/>
            <person name="Zhang S."/>
            <person name="Liu B."/>
            <person name="Cheng P."/>
            <person name="Jiang X."/>
            <person name="Li J."/>
            <person name="Fan D."/>
            <person name="Wang W."/>
            <person name="Fu W."/>
            <person name="Wang T."/>
            <person name="Wang B."/>
            <person name="Zhang J."/>
            <person name="Peng Z."/>
            <person name="Li Y."/>
            <person name="Li N."/>
            <person name="Wang J."/>
            <person name="Chen M."/>
            <person name="He Y."/>
            <person name="Tan F."/>
            <person name="Song X."/>
            <person name="Zheng Q."/>
            <person name="Huang R."/>
            <person name="Yang H."/>
            <person name="Du X."/>
            <person name="Chen L."/>
            <person name="Yang M."/>
            <person name="Gaffney P.M."/>
            <person name="Wang S."/>
            <person name="Luo L."/>
            <person name="She Z."/>
            <person name="Ming Y."/>
            <person name="Huang W."/>
            <person name="Zhang S."/>
            <person name="Huang B."/>
            <person name="Zhang Y."/>
            <person name="Qu T."/>
            <person name="Ni P."/>
            <person name="Miao G."/>
            <person name="Wang J."/>
            <person name="Wang Q."/>
            <person name="Steinberg C.E."/>
            <person name="Wang H."/>
            <person name="Li N."/>
            <person name="Qian L."/>
            <person name="Zhang G."/>
            <person name="Li Y."/>
            <person name="Yang H."/>
            <person name="Liu X."/>
            <person name="Wang J."/>
            <person name="Yin Y."/>
            <person name="Wang J."/>
        </authorList>
    </citation>
    <scope>NUCLEOTIDE SEQUENCE [LARGE SCALE GENOMIC DNA]</scope>
    <source>
        <strain evidence="2">05x7-T-G4-1.051#20</strain>
    </source>
</reference>
<gene>
    <name evidence="2" type="ORF">CGI_10009758</name>
</gene>
<dbReference type="SUPFAM" id="SSF50199">
    <property type="entry name" value="Staphylococcal nuclease"/>
    <property type="match status" value="1"/>
</dbReference>
<organism evidence="2">
    <name type="scientific">Magallana gigas</name>
    <name type="common">Pacific oyster</name>
    <name type="synonym">Crassostrea gigas</name>
    <dbReference type="NCBI Taxonomy" id="29159"/>
    <lineage>
        <taxon>Eukaryota</taxon>
        <taxon>Metazoa</taxon>
        <taxon>Spiralia</taxon>
        <taxon>Lophotrochozoa</taxon>
        <taxon>Mollusca</taxon>
        <taxon>Bivalvia</taxon>
        <taxon>Autobranchia</taxon>
        <taxon>Pteriomorphia</taxon>
        <taxon>Ostreida</taxon>
        <taxon>Ostreoidea</taxon>
        <taxon>Ostreidae</taxon>
        <taxon>Magallana</taxon>
    </lineage>
</organism>
<dbReference type="Pfam" id="PF00097">
    <property type="entry name" value="zf-C3HC4"/>
    <property type="match status" value="1"/>
</dbReference>
<proteinExistence type="predicted"/>
<sequence>MIKFLAYRTCRPNDTSAPGHLGQDGSAQNLRHLGSQNNRQHKSPLILDCGHTFCEGCLTKLARDTKTCIACPTCKAVTQLPQGEASVKNLWPDIYVMGWMMCQQRALLNQELEKLSPAGMVQNPAFRNQADREEKMCRECFRRLAVCKCDKCDVIMCQGCFDKVHSKSNTLRQHQALPMESEESLKGELTQDCPLHEGRELEYYCEDHKIPICSRCVIVGDHKGHVITSMEEKNKSVFSEMEPALHLANKVVIKLIKVDKTMSDYFPDTRVETASVISDIREHFQELHGLLQAREKQLIDEVFDAYKAGVEPLETLRQQMHEDRMKLELAIRGAQRLLNNNNEVTLNARQILDQLNRAKEIPCILLPKETEETEKISFIQDDSLLTSILSHGKVMGKSQVKATWHTLSEMPAEIMNDDDSVGSRTPLDSVSVISNPLSQDSEEVIIEAELYFADEQDCSIVGGVELRRRRSADLPGSYPHPGQQPTAPRCRIRGKNEFVTVTHIINPCKFMVQLREDQSTLKKLSRQMNTWAKAAGTMEVPTQVKPGDLVIVKYTCDDDWYRARVKQVIGKSNVNKMELEVLYIDYGNSEIVGLDRVKKMQPRFQNYPEFMVECSLFDIIPPDTGGWSKEATQQFCKMTDNKKLYMTVVSERNNVLQVDLSKPVLDATKNEVPISIRDALVFLELAQFITPDSGNITGKPAPLRQYIKPEPHYEGETFNVIVTSATDPHNFYIQELGDVSTYFAEMMNKMQRVYAREDNMDLWTIYCPKKDMVCSCQFTADNLFYRAVITNLPGRKLVDVFYVDFGNKERVHYSQLRVLLDEFLILPAQAVKCRLADVEPKDSKTWSESARQWWTKKVNLCKFSVQVTGVAENKVYSVVLNDFDDDRPMICLNSELVSKGYANSTGSRSRPLSEEQLQYLAAGSQESLTDTSTRSSSMVLGRESCSASTESLASSALSLTSGTSPRKLSSPAQEGGMSDSSTGARRKTPQATKQKKKVKSQATGDEDPHVEVKIGQFTDPSCFYVYIVDENLDRLMAEMDEEYSDSEYEWINLEADTFCAARRPEDGKWYRAKIQRIIHKNLAEVFMVDFGYSETIQTSELRNLKKHLSQSGAFSFLCHLAEVVPAGDQSMWSRTACEFMVEETHNKKLYIKKKGDNIKTSLPVDLILETYVPESALEPARRSYTSLIDMMKDQGLVIPAPGALSRKKTPVKVQPKTYPIMFFDPPTLPEDNSFIGIPVYVNFDAVIYVQELRGDEEFKELSELIQQRFRESEPHKFEETKWQLNQACIAFFHLDQQWYRAKIISLEPHRVKVKFVDFGNCENVSYDKIRADNTESGKWSKPALDFMHKSCVTKACVIEVLERIDGEPLKIKVMLPDRQDLSSVLESEGYAIQEDSLLELMLQSQEIEAVLKTKNPYKSMPLYTVGEFFDVLITHVEIPNVVYYQHTRYSGDEADERTDEINHQLTKLEQMWVELNEAGPVSPPLMRPKPGKMCCAQYGFDQCWYRGLVITAPDHQNQVLVLVRTLPPQFQSLPAQARRLVLSGIQIPTPQASWNVQAQERMLQCAGAKVSKCCLKKLDPLQGELFRAEDWSNITLLYQELIDSGLLQYSEESDLCNDEEPSRTRLGSDDVLIEEIEDMEDMGDIEDLDFEEEEEETSQSDNENVSCGLIITEAEL</sequence>
<dbReference type="CDD" id="cd19756">
    <property type="entry name" value="Bbox2"/>
    <property type="match status" value="1"/>
</dbReference>
<dbReference type="PROSITE" id="PS00518">
    <property type="entry name" value="ZF_RING_1"/>
    <property type="match status" value="1"/>
</dbReference>
<dbReference type="SMART" id="SM00336">
    <property type="entry name" value="BBOX"/>
    <property type="match status" value="2"/>
</dbReference>
<dbReference type="Gene3D" id="3.30.160.60">
    <property type="entry name" value="Classic Zinc Finger"/>
    <property type="match status" value="1"/>
</dbReference>
<dbReference type="InterPro" id="IPR002999">
    <property type="entry name" value="Tudor"/>
</dbReference>
<dbReference type="InterPro" id="IPR017907">
    <property type="entry name" value="Znf_RING_CS"/>
</dbReference>
<dbReference type="FunFam" id="2.30.30.140:FF:000018">
    <property type="entry name" value="Serine/threonine-protein kinase 31"/>
    <property type="match status" value="2"/>
</dbReference>
<dbReference type="InterPro" id="IPR000315">
    <property type="entry name" value="Znf_B-box"/>
</dbReference>
<dbReference type="SMART" id="SM00333">
    <property type="entry name" value="TUDOR"/>
    <property type="match status" value="4"/>
</dbReference>
<dbReference type="InParanoid" id="K1QC93"/>
<dbReference type="EMBL" id="JH818724">
    <property type="protein sequence ID" value="EKC19071.1"/>
    <property type="molecule type" value="Genomic_DNA"/>
</dbReference>
<dbReference type="InterPro" id="IPR013083">
    <property type="entry name" value="Znf_RING/FYVE/PHD"/>
</dbReference>
<dbReference type="Pfam" id="PF00643">
    <property type="entry name" value="zf-B_box"/>
    <property type="match status" value="1"/>
</dbReference>
<evidence type="ECO:0000256" key="1">
    <source>
        <dbReference type="SAM" id="MobiDB-lite"/>
    </source>
</evidence>
<evidence type="ECO:0000313" key="2">
    <source>
        <dbReference type="EMBL" id="EKC19071.1"/>
    </source>
</evidence>
<dbReference type="GO" id="GO:0008270">
    <property type="term" value="F:zinc ion binding"/>
    <property type="evidence" value="ECO:0007669"/>
    <property type="project" value="InterPro"/>
</dbReference>
<name>K1QC93_MAGGI</name>
<dbReference type="PANTHER" id="PTHR16442">
    <property type="entry name" value="RING FINGER PROTEIN 17"/>
    <property type="match status" value="1"/>
</dbReference>
<feature type="region of interest" description="Disordered" evidence="1">
    <location>
        <begin position="956"/>
        <end position="1007"/>
    </location>
</feature>
<dbReference type="PROSITE" id="PS50089">
    <property type="entry name" value="ZF_RING_2"/>
    <property type="match status" value="1"/>
</dbReference>
<accession>K1QC93</accession>
<dbReference type="SUPFAM" id="SSF57850">
    <property type="entry name" value="RING/U-box"/>
    <property type="match status" value="1"/>
</dbReference>
<protein>
    <submittedName>
        <fullName evidence="2">RING finger protein 17</fullName>
    </submittedName>
</protein>
<dbReference type="Gene3D" id="2.30.30.140">
    <property type="match status" value="5"/>
</dbReference>
<dbReference type="SUPFAM" id="SSF63748">
    <property type="entry name" value="Tudor/PWWP/MBT"/>
    <property type="match status" value="5"/>
</dbReference>
<dbReference type="PANTHER" id="PTHR16442:SF1">
    <property type="entry name" value="RING FINGER PROTEIN 17"/>
    <property type="match status" value="1"/>
</dbReference>
<dbReference type="InterPro" id="IPR001841">
    <property type="entry name" value="Znf_RING"/>
</dbReference>
<feature type="compositionally biased region" description="Basic residues" evidence="1">
    <location>
        <begin position="984"/>
        <end position="999"/>
    </location>
</feature>
<dbReference type="Gene3D" id="2.40.50.90">
    <property type="match status" value="4"/>
</dbReference>
<dbReference type="InterPro" id="IPR035437">
    <property type="entry name" value="SNase_OB-fold_sf"/>
</dbReference>
<dbReference type="Gene3D" id="3.30.40.10">
    <property type="entry name" value="Zinc/RING finger domain, C3HC4 (zinc finger)"/>
    <property type="match status" value="1"/>
</dbReference>
<dbReference type="CDD" id="cd19757">
    <property type="entry name" value="Bbox1"/>
    <property type="match status" value="1"/>
</dbReference>
<dbReference type="CDD" id="cd20379">
    <property type="entry name" value="Tudor_dTUD-like"/>
    <property type="match status" value="1"/>
</dbReference>
<dbReference type="Pfam" id="PF00567">
    <property type="entry name" value="TUDOR"/>
    <property type="match status" value="5"/>
</dbReference>
<dbReference type="InterPro" id="IPR018957">
    <property type="entry name" value="Znf_C3HC4_RING-type"/>
</dbReference>
<dbReference type="PROSITE" id="PS50119">
    <property type="entry name" value="ZF_BBOX"/>
    <property type="match status" value="2"/>
</dbReference>
<dbReference type="SUPFAM" id="SSF57845">
    <property type="entry name" value="B-box zinc-binding domain"/>
    <property type="match status" value="1"/>
</dbReference>
<dbReference type="PROSITE" id="PS50304">
    <property type="entry name" value="TUDOR"/>
    <property type="match status" value="4"/>
</dbReference>
<dbReference type="HOGENOM" id="CLU_241649_0_0_1"/>
<dbReference type="FunCoup" id="K1QC93">
    <property type="interactions" value="3"/>
</dbReference>